<dbReference type="InterPro" id="IPR003593">
    <property type="entry name" value="AAA+_ATPase"/>
</dbReference>
<feature type="transmembrane region" description="Helical" evidence="14">
    <location>
        <begin position="282"/>
        <end position="302"/>
    </location>
</feature>
<evidence type="ECO:0000256" key="11">
    <source>
        <dbReference type="ARBA" id="ARBA00023251"/>
    </source>
</evidence>
<dbReference type="PROSITE" id="PS00211">
    <property type="entry name" value="ABC_TRANSPORTER_1"/>
    <property type="match status" value="1"/>
</dbReference>
<name>A0A4Q9VMI4_9HYPH</name>
<keyword evidence="9 14" id="KW-1133">Transmembrane helix</keyword>
<reference evidence="16 17" key="1">
    <citation type="submission" date="2019-02" db="EMBL/GenBank/DDBJ databases">
        <title>Siculibacillus lacustris gen. nov., sp. nov., a new rosette-forming bacterium isolated from a freshwater crater lake (Lake St. Ana, Romania).</title>
        <authorList>
            <person name="Felfoldi T."/>
            <person name="Marton Z."/>
            <person name="Szabo A."/>
            <person name="Mentes A."/>
            <person name="Boka K."/>
            <person name="Marialigeti K."/>
            <person name="Mathe I."/>
            <person name="Koncz M."/>
            <person name="Schumann P."/>
            <person name="Toth E."/>
        </authorList>
    </citation>
    <scope>NUCLEOTIDE SEQUENCE [LARGE SCALE GENOMIC DNA]</scope>
    <source>
        <strain evidence="16 17">SA-279</strain>
    </source>
</reference>
<sequence>MADDLIVLSKVCRAFPAGDSSVLVLKSIDLTIRRGEMVAIIGASGSGKSTLMNILGCLDRPSSGDYRIGGRATGDLDPDELAELRREHFGFIFQRYHLLAELTSLGNVEIPAIYSGLAPEARRTRGAALLSRLGMADRLTFRPGQLSGGQQQRVSIARALMNGADVILADEPTGALDKKSGEEVLRILEELNAEGHTVILVTHDMSVARRAHRIVEISDGAIVADGPAETRAPAPPPSSDAAFATKAAVAAPATPLRAALDRFGEAFLMAVRSMNAHRLRTFLTMLGIIIGIASVVAVVALGEGSRLKVLANIASLGTNTLEIFPGKDFGDLRSGKVRTLVLGDAEALARQPYAAGVTPTVSTTSTLRLGAIEASAQVSGVGADYFTVKGAKIASGRFFDADSVRRLAPEVVIDEATRKTLFVDAEADADPVGRVILIGKVPSTIVGVMQKQQSGFGPSGNLAVFLPYTTVQARFTGDDSLRSILLLVGDDTDTTLAEEAATTFLLARHGLKDFFVLNTDDIRQTITATTQTLTLLVSAIAVISLVVGGIGVMNIMLVSVSERIKEIGVRMAVGARRSDILQQFLTEAVLVCLVGGVLGIATALAAGGIFSLFGTGFAFVYSVTSIVSAFGVSTLIGVAFGYLPARSAAQLDPVVALARE</sequence>
<dbReference type="Pfam" id="PF02687">
    <property type="entry name" value="FtsX"/>
    <property type="match status" value="1"/>
</dbReference>
<dbReference type="GO" id="GO:0005524">
    <property type="term" value="F:ATP binding"/>
    <property type="evidence" value="ECO:0007669"/>
    <property type="project" value="UniProtKB-KW"/>
</dbReference>
<organism evidence="16 17">
    <name type="scientific">Siculibacillus lacustris</name>
    <dbReference type="NCBI Taxonomy" id="1549641"/>
    <lineage>
        <taxon>Bacteria</taxon>
        <taxon>Pseudomonadati</taxon>
        <taxon>Pseudomonadota</taxon>
        <taxon>Alphaproteobacteria</taxon>
        <taxon>Hyphomicrobiales</taxon>
        <taxon>Ancalomicrobiaceae</taxon>
        <taxon>Siculibacillus</taxon>
    </lineage>
</organism>
<evidence type="ECO:0000259" key="15">
    <source>
        <dbReference type="PROSITE" id="PS50893"/>
    </source>
</evidence>
<comment type="similarity">
    <text evidence="12">Belongs to the ABC transporter superfamily. Macrolide exporter (TC 3.A.1.122) family.</text>
</comment>
<dbReference type="GO" id="GO:0016887">
    <property type="term" value="F:ATP hydrolysis activity"/>
    <property type="evidence" value="ECO:0007669"/>
    <property type="project" value="InterPro"/>
</dbReference>
<evidence type="ECO:0000256" key="4">
    <source>
        <dbReference type="ARBA" id="ARBA00022519"/>
    </source>
</evidence>
<dbReference type="InterPro" id="IPR017871">
    <property type="entry name" value="ABC_transporter-like_CS"/>
</dbReference>
<dbReference type="InterPro" id="IPR025857">
    <property type="entry name" value="MacB_PCD"/>
</dbReference>
<dbReference type="SMART" id="SM00382">
    <property type="entry name" value="AAA"/>
    <property type="match status" value="1"/>
</dbReference>
<evidence type="ECO:0000256" key="12">
    <source>
        <dbReference type="ARBA" id="ARBA00038388"/>
    </source>
</evidence>
<comment type="subcellular location">
    <subcellularLocation>
        <location evidence="1">Cell inner membrane</location>
        <topology evidence="1">Multi-pass membrane protein</topology>
    </subcellularLocation>
</comment>
<dbReference type="GO" id="GO:0005886">
    <property type="term" value="C:plasma membrane"/>
    <property type="evidence" value="ECO:0007669"/>
    <property type="project" value="UniProtKB-SubCell"/>
</dbReference>
<evidence type="ECO:0000256" key="6">
    <source>
        <dbReference type="ARBA" id="ARBA00022741"/>
    </source>
</evidence>
<proteinExistence type="inferred from homology"/>
<dbReference type="Pfam" id="PF12704">
    <property type="entry name" value="MacB_PCD"/>
    <property type="match status" value="1"/>
</dbReference>
<protein>
    <recommendedName>
        <fullName evidence="13">Pyoverdine export ATP-binding/permease protein PvdT</fullName>
    </recommendedName>
</protein>
<evidence type="ECO:0000256" key="2">
    <source>
        <dbReference type="ARBA" id="ARBA00022448"/>
    </source>
</evidence>
<evidence type="ECO:0000256" key="1">
    <source>
        <dbReference type="ARBA" id="ARBA00004429"/>
    </source>
</evidence>
<dbReference type="AlphaFoldDB" id="A0A4Q9VMI4"/>
<gene>
    <name evidence="16" type="primary">macB</name>
    <name evidence="16" type="ORF">EYW49_13170</name>
</gene>
<feature type="domain" description="ABC transporter" evidence="15">
    <location>
        <begin position="6"/>
        <end position="244"/>
    </location>
</feature>
<evidence type="ECO:0000256" key="3">
    <source>
        <dbReference type="ARBA" id="ARBA00022475"/>
    </source>
</evidence>
<accession>A0A4Q9VMI4</accession>
<evidence type="ECO:0000313" key="16">
    <source>
        <dbReference type="EMBL" id="TBW36786.1"/>
    </source>
</evidence>
<evidence type="ECO:0000256" key="13">
    <source>
        <dbReference type="ARBA" id="ARBA00041199"/>
    </source>
</evidence>
<keyword evidence="3" id="KW-1003">Cell membrane</keyword>
<feature type="transmembrane region" description="Helical" evidence="14">
    <location>
        <begin position="584"/>
        <end position="613"/>
    </location>
</feature>
<evidence type="ECO:0000256" key="14">
    <source>
        <dbReference type="SAM" id="Phobius"/>
    </source>
</evidence>
<dbReference type="GO" id="GO:0046677">
    <property type="term" value="P:response to antibiotic"/>
    <property type="evidence" value="ECO:0007669"/>
    <property type="project" value="UniProtKB-KW"/>
</dbReference>
<dbReference type="GO" id="GO:0098796">
    <property type="term" value="C:membrane protein complex"/>
    <property type="evidence" value="ECO:0007669"/>
    <property type="project" value="UniProtKB-ARBA"/>
</dbReference>
<dbReference type="FunFam" id="3.40.50.300:FF:000032">
    <property type="entry name" value="Export ABC transporter ATP-binding protein"/>
    <property type="match status" value="1"/>
</dbReference>
<dbReference type="InterPro" id="IPR017911">
    <property type="entry name" value="MacB-like_ATP-bd"/>
</dbReference>
<dbReference type="RefSeq" id="WP_131310050.1">
    <property type="nucleotide sequence ID" value="NZ_SJFN01000018.1"/>
</dbReference>
<dbReference type="Pfam" id="PF00005">
    <property type="entry name" value="ABC_tran"/>
    <property type="match status" value="1"/>
</dbReference>
<keyword evidence="11" id="KW-0046">Antibiotic resistance</keyword>
<keyword evidence="5 14" id="KW-0812">Transmembrane</keyword>
<keyword evidence="4" id="KW-0997">Cell inner membrane</keyword>
<evidence type="ECO:0000256" key="8">
    <source>
        <dbReference type="ARBA" id="ARBA00022967"/>
    </source>
</evidence>
<dbReference type="PROSITE" id="PS50893">
    <property type="entry name" value="ABC_TRANSPORTER_2"/>
    <property type="match status" value="1"/>
</dbReference>
<feature type="transmembrane region" description="Helical" evidence="14">
    <location>
        <begin position="533"/>
        <end position="557"/>
    </location>
</feature>
<dbReference type="SUPFAM" id="SSF52540">
    <property type="entry name" value="P-loop containing nucleoside triphosphate hydrolases"/>
    <property type="match status" value="1"/>
</dbReference>
<keyword evidence="7" id="KW-0067">ATP-binding</keyword>
<dbReference type="OrthoDB" id="9770036at2"/>
<feature type="transmembrane region" description="Helical" evidence="14">
    <location>
        <begin position="619"/>
        <end position="643"/>
    </location>
</feature>
<evidence type="ECO:0000256" key="9">
    <source>
        <dbReference type="ARBA" id="ARBA00022989"/>
    </source>
</evidence>
<keyword evidence="10 14" id="KW-0472">Membrane</keyword>
<evidence type="ECO:0000313" key="17">
    <source>
        <dbReference type="Proteomes" id="UP000292781"/>
    </source>
</evidence>
<dbReference type="InterPro" id="IPR027417">
    <property type="entry name" value="P-loop_NTPase"/>
</dbReference>
<dbReference type="CDD" id="cd03255">
    <property type="entry name" value="ABC_MJ0796_LolCDE_FtsE"/>
    <property type="match status" value="1"/>
</dbReference>
<dbReference type="Proteomes" id="UP000292781">
    <property type="component" value="Unassembled WGS sequence"/>
</dbReference>
<dbReference type="PANTHER" id="PTHR30572">
    <property type="entry name" value="MEMBRANE COMPONENT OF TRANSPORTER-RELATED"/>
    <property type="match status" value="1"/>
</dbReference>
<evidence type="ECO:0000256" key="10">
    <source>
        <dbReference type="ARBA" id="ARBA00023136"/>
    </source>
</evidence>
<dbReference type="InterPro" id="IPR003439">
    <property type="entry name" value="ABC_transporter-like_ATP-bd"/>
</dbReference>
<comment type="caution">
    <text evidence="16">The sequence shown here is derived from an EMBL/GenBank/DDBJ whole genome shotgun (WGS) entry which is preliminary data.</text>
</comment>
<keyword evidence="2" id="KW-0813">Transport</keyword>
<dbReference type="GO" id="GO:0022857">
    <property type="term" value="F:transmembrane transporter activity"/>
    <property type="evidence" value="ECO:0007669"/>
    <property type="project" value="TreeGrafter"/>
</dbReference>
<evidence type="ECO:0000256" key="7">
    <source>
        <dbReference type="ARBA" id="ARBA00022840"/>
    </source>
</evidence>
<keyword evidence="17" id="KW-1185">Reference proteome</keyword>
<dbReference type="EMBL" id="SJFN01000018">
    <property type="protein sequence ID" value="TBW36786.1"/>
    <property type="molecule type" value="Genomic_DNA"/>
</dbReference>
<evidence type="ECO:0000256" key="5">
    <source>
        <dbReference type="ARBA" id="ARBA00022692"/>
    </source>
</evidence>
<dbReference type="PANTHER" id="PTHR30572:SF14">
    <property type="entry name" value="MACROLIDE EXPORT ATP-BINDING_PERMEASE PROTEIN MACB"/>
    <property type="match status" value="1"/>
</dbReference>
<keyword evidence="6" id="KW-0547">Nucleotide-binding</keyword>
<keyword evidence="8" id="KW-1278">Translocase</keyword>
<dbReference type="InterPro" id="IPR050250">
    <property type="entry name" value="Macrolide_Exporter_MacB"/>
</dbReference>
<dbReference type="InterPro" id="IPR003838">
    <property type="entry name" value="ABC3_permease_C"/>
</dbReference>
<dbReference type="Gene3D" id="3.40.50.300">
    <property type="entry name" value="P-loop containing nucleotide triphosphate hydrolases"/>
    <property type="match status" value="1"/>
</dbReference>